<evidence type="ECO:0000313" key="1">
    <source>
        <dbReference type="EMBL" id="RDY22933.1"/>
    </source>
</evidence>
<dbReference type="RefSeq" id="WP_095405286.1">
    <property type="nucleotide sequence ID" value="NZ_NOJZ02000023.1"/>
</dbReference>
<keyword evidence="2" id="KW-1185">Reference proteome</keyword>
<evidence type="ECO:0000313" key="2">
    <source>
        <dbReference type="Proteomes" id="UP000243494"/>
    </source>
</evidence>
<sequence>MKIKDSKAITLSLIGVSMATPIFNTVNAINPTPVRLVIKENAIVMQDEIIKGTENNDHNRVRRSSSIISMTHLYSKLKYSINMKSWTLTNSIWSFMQYKNDMERYFAIL</sequence>
<organism evidence="1 2">
    <name type="scientific">Romboutsia maritimum</name>
    <dbReference type="NCBI Taxonomy" id="2020948"/>
    <lineage>
        <taxon>Bacteria</taxon>
        <taxon>Bacillati</taxon>
        <taxon>Bacillota</taxon>
        <taxon>Clostridia</taxon>
        <taxon>Peptostreptococcales</taxon>
        <taxon>Peptostreptococcaceae</taxon>
        <taxon>Romboutsia</taxon>
    </lineage>
</organism>
<comment type="caution">
    <text evidence="1">The sequence shown here is derived from an EMBL/GenBank/DDBJ whole genome shotgun (WGS) entry which is preliminary data.</text>
</comment>
<reference evidence="1 2" key="1">
    <citation type="journal article" date="2017" name="Genome Announc.">
        <title>Draft Genome Sequence of Romboutsia maritimum sp. nov. Strain CCRI-22766(T), Isolated from Coastal Estuarine Mud.</title>
        <authorList>
            <person name="Maheux A.F."/>
            <person name="Boudreau D.K."/>
            <person name="Berube E."/>
            <person name="Boissinot M."/>
            <person name="Raymond F."/>
            <person name="Brodeur S."/>
            <person name="Corbeil J."/>
            <person name="Brightwell G."/>
            <person name="Broda D."/>
            <person name="Omar R.F."/>
            <person name="Bergeron M.G."/>
        </authorList>
    </citation>
    <scope>NUCLEOTIDE SEQUENCE [LARGE SCALE GENOMIC DNA]</scope>
    <source>
        <strain evidence="1 2">CCRI-22766</strain>
    </source>
</reference>
<dbReference type="Proteomes" id="UP000243494">
    <property type="component" value="Unassembled WGS sequence"/>
</dbReference>
<name>A0A371IR37_9FIRM</name>
<dbReference type="AlphaFoldDB" id="A0A371IR37"/>
<proteinExistence type="predicted"/>
<accession>A0A371IR37</accession>
<dbReference type="EMBL" id="NOJZ02000023">
    <property type="protein sequence ID" value="RDY22933.1"/>
    <property type="molecule type" value="Genomic_DNA"/>
</dbReference>
<gene>
    <name evidence="1" type="ORF">CHF27_010980</name>
</gene>
<protein>
    <submittedName>
        <fullName evidence="1">Uncharacterized protein</fullName>
    </submittedName>
</protein>